<keyword evidence="7" id="KW-0456">Lyase</keyword>
<evidence type="ECO:0000256" key="3">
    <source>
        <dbReference type="ARBA" id="ARBA00022842"/>
    </source>
</evidence>
<evidence type="ECO:0000313" key="7">
    <source>
        <dbReference type="EMBL" id="HIZ66489.1"/>
    </source>
</evidence>
<organism evidence="7 8">
    <name type="scientific">Candidatus Blautia pullicola</name>
    <dbReference type="NCBI Taxonomy" id="2838498"/>
    <lineage>
        <taxon>Bacteria</taxon>
        <taxon>Bacillati</taxon>
        <taxon>Bacillota</taxon>
        <taxon>Clostridia</taxon>
        <taxon>Lachnospirales</taxon>
        <taxon>Lachnospiraceae</taxon>
        <taxon>Blautia</taxon>
    </lineage>
</organism>
<accession>A0A9D2JUK3</accession>
<name>A0A9D2JUK3_9FIRM</name>
<sequence>MRRTMLFLPGNTPNMLINGDTLGADTIIFDLEDAVALDEKDAARILVRNALKYQSFPGCEVVVRINPTDTAFWKEDLDTIIPLKPDVIMPTKVSGGAMIQEVSDYIGQIERRQGMEEGSVKLLPLIETALGVEMAYEIAASDKRVIGLFLGGEDFTADMHCKRTKEGQEIFYARTRLVCAARARGIEAYDTPFTDVEDMEGLLRDTQFAKSLGFAGKAVISPRHVDIVNQVFSPTEEEIQYAHDVMDAIEEGKRQGKGVISLRGKMIDAPIVKRAMQVLEMEKAIYGGGCR</sequence>
<dbReference type="PANTHER" id="PTHR32308">
    <property type="entry name" value="LYASE BETA SUBUNIT, PUTATIVE (AFU_ORTHOLOGUE AFUA_4G13030)-RELATED"/>
    <property type="match status" value="1"/>
</dbReference>
<comment type="caution">
    <text evidence="7">The sequence shown here is derived from an EMBL/GenBank/DDBJ whole genome shotgun (WGS) entry which is preliminary data.</text>
</comment>
<evidence type="ECO:0000256" key="5">
    <source>
        <dbReference type="PIRSR" id="PIRSR015582-2"/>
    </source>
</evidence>
<dbReference type="GO" id="GO:0006107">
    <property type="term" value="P:oxaloacetate metabolic process"/>
    <property type="evidence" value="ECO:0007669"/>
    <property type="project" value="TreeGrafter"/>
</dbReference>
<evidence type="ECO:0000256" key="1">
    <source>
        <dbReference type="ARBA" id="ARBA00001946"/>
    </source>
</evidence>
<evidence type="ECO:0000259" key="6">
    <source>
        <dbReference type="Pfam" id="PF03328"/>
    </source>
</evidence>
<evidence type="ECO:0000313" key="8">
    <source>
        <dbReference type="Proteomes" id="UP000824056"/>
    </source>
</evidence>
<keyword evidence="2 5" id="KW-0479">Metal-binding</keyword>
<gene>
    <name evidence="7" type="ORF">H9809_11445</name>
</gene>
<evidence type="ECO:0000256" key="2">
    <source>
        <dbReference type="ARBA" id="ARBA00022723"/>
    </source>
</evidence>
<dbReference type="InterPro" id="IPR005000">
    <property type="entry name" value="Aldolase/citrate-lyase_domain"/>
</dbReference>
<dbReference type="InterPro" id="IPR040442">
    <property type="entry name" value="Pyrv_kinase-like_dom_sf"/>
</dbReference>
<dbReference type="SUPFAM" id="SSF51621">
    <property type="entry name" value="Phosphoenolpyruvate/pyruvate domain"/>
    <property type="match status" value="1"/>
</dbReference>
<feature type="binding site" evidence="5">
    <location>
        <position position="127"/>
    </location>
    <ligand>
        <name>Mg(2+)</name>
        <dbReference type="ChEBI" id="CHEBI:18420"/>
    </ligand>
</feature>
<dbReference type="AlphaFoldDB" id="A0A9D2JUK3"/>
<feature type="domain" description="HpcH/HpaI aldolase/citrate lyase" evidence="6">
    <location>
        <begin position="3"/>
        <end position="222"/>
    </location>
</feature>
<dbReference type="GO" id="GO:0016829">
    <property type="term" value="F:lyase activity"/>
    <property type="evidence" value="ECO:0007669"/>
    <property type="project" value="UniProtKB-KW"/>
</dbReference>
<feature type="binding site" evidence="5">
    <location>
        <position position="154"/>
    </location>
    <ligand>
        <name>Mg(2+)</name>
        <dbReference type="ChEBI" id="CHEBI:18420"/>
    </ligand>
</feature>
<reference evidence="7" key="2">
    <citation type="submission" date="2021-04" db="EMBL/GenBank/DDBJ databases">
        <authorList>
            <person name="Gilroy R."/>
        </authorList>
    </citation>
    <scope>NUCLEOTIDE SEQUENCE</scope>
    <source>
        <strain evidence="7">1068</strain>
    </source>
</reference>
<dbReference type="EMBL" id="DXBG01000268">
    <property type="protein sequence ID" value="HIZ66489.1"/>
    <property type="molecule type" value="Genomic_DNA"/>
</dbReference>
<dbReference type="Pfam" id="PF03328">
    <property type="entry name" value="HpcH_HpaI"/>
    <property type="match status" value="1"/>
</dbReference>
<dbReference type="PANTHER" id="PTHR32308:SF0">
    <property type="entry name" value="HPCH_HPAI ALDOLASE_CITRATE LYASE DOMAIN-CONTAINING PROTEIN"/>
    <property type="match status" value="1"/>
</dbReference>
<keyword evidence="3 5" id="KW-0460">Magnesium</keyword>
<dbReference type="Gene3D" id="3.20.20.60">
    <property type="entry name" value="Phosphoenolpyruvate-binding domains"/>
    <property type="match status" value="1"/>
</dbReference>
<dbReference type="GO" id="GO:0000287">
    <property type="term" value="F:magnesium ion binding"/>
    <property type="evidence" value="ECO:0007669"/>
    <property type="project" value="TreeGrafter"/>
</dbReference>
<reference evidence="7" key="1">
    <citation type="journal article" date="2021" name="PeerJ">
        <title>Extensive microbial diversity within the chicken gut microbiome revealed by metagenomics and culture.</title>
        <authorList>
            <person name="Gilroy R."/>
            <person name="Ravi A."/>
            <person name="Getino M."/>
            <person name="Pursley I."/>
            <person name="Horton D.L."/>
            <person name="Alikhan N.F."/>
            <person name="Baker D."/>
            <person name="Gharbi K."/>
            <person name="Hall N."/>
            <person name="Watson M."/>
            <person name="Adriaenssens E.M."/>
            <person name="Foster-Nyarko E."/>
            <person name="Jarju S."/>
            <person name="Secka A."/>
            <person name="Antonio M."/>
            <person name="Oren A."/>
            <person name="Chaudhuri R.R."/>
            <person name="La Ragione R."/>
            <person name="Hildebrand F."/>
            <person name="Pallen M.J."/>
        </authorList>
    </citation>
    <scope>NUCLEOTIDE SEQUENCE</scope>
    <source>
        <strain evidence="7">1068</strain>
    </source>
</reference>
<dbReference type="InterPro" id="IPR015813">
    <property type="entry name" value="Pyrv/PenolPyrv_kinase-like_dom"/>
</dbReference>
<feature type="binding site" evidence="4">
    <location>
        <position position="127"/>
    </location>
    <ligand>
        <name>substrate</name>
    </ligand>
</feature>
<dbReference type="InterPro" id="IPR011206">
    <property type="entry name" value="Citrate_lyase_beta/mcl1/mcl2"/>
</dbReference>
<evidence type="ECO:0000256" key="4">
    <source>
        <dbReference type="PIRSR" id="PIRSR015582-1"/>
    </source>
</evidence>
<protein>
    <submittedName>
        <fullName evidence="7">CoA ester lyase</fullName>
    </submittedName>
</protein>
<comment type="cofactor">
    <cofactor evidence="1">
        <name>Mg(2+)</name>
        <dbReference type="ChEBI" id="CHEBI:18420"/>
    </cofactor>
</comment>
<proteinExistence type="predicted"/>
<dbReference type="Proteomes" id="UP000824056">
    <property type="component" value="Unassembled WGS sequence"/>
</dbReference>
<dbReference type="PIRSF" id="PIRSF015582">
    <property type="entry name" value="Cit_lyase_B"/>
    <property type="match status" value="1"/>
</dbReference>
<feature type="binding site" evidence="4">
    <location>
        <position position="64"/>
    </location>
    <ligand>
        <name>substrate</name>
    </ligand>
</feature>